<dbReference type="GO" id="GO:0016592">
    <property type="term" value="C:mediator complex"/>
    <property type="evidence" value="ECO:0007669"/>
    <property type="project" value="InterPro"/>
</dbReference>
<dbReference type="GO" id="GO:0010628">
    <property type="term" value="P:positive regulation of gene expression"/>
    <property type="evidence" value="ECO:0007669"/>
    <property type="project" value="TreeGrafter"/>
</dbReference>
<accession>A0AAU9GFX3</accession>
<dbReference type="AlphaFoldDB" id="A0AAU9GFX3"/>
<feature type="compositionally biased region" description="Polar residues" evidence="1">
    <location>
        <begin position="41"/>
        <end position="58"/>
    </location>
</feature>
<keyword evidence="3" id="KW-1185">Reference proteome</keyword>
<dbReference type="EMBL" id="AP029268">
    <property type="protein sequence ID" value="BFG06687.1"/>
    <property type="molecule type" value="Genomic_DNA"/>
</dbReference>
<dbReference type="InterPro" id="IPR042376">
    <property type="entry name" value="MED26"/>
</dbReference>
<feature type="region of interest" description="Disordered" evidence="1">
    <location>
        <begin position="37"/>
        <end position="66"/>
    </location>
</feature>
<protein>
    <submittedName>
        <fullName evidence="2">Mediator of RNA polymerase II transcription subunit 26</fullName>
    </submittedName>
</protein>
<dbReference type="PANTHER" id="PTHR15201">
    <property type="entry name" value="CRSP70"/>
    <property type="match status" value="1"/>
</dbReference>
<dbReference type="GO" id="GO:0003712">
    <property type="term" value="F:transcription coregulator activity"/>
    <property type="evidence" value="ECO:0007669"/>
    <property type="project" value="TreeGrafter"/>
</dbReference>
<dbReference type="GO" id="GO:0070847">
    <property type="term" value="C:core mediator complex"/>
    <property type="evidence" value="ECO:0007669"/>
    <property type="project" value="TreeGrafter"/>
</dbReference>
<name>A0AAU9GFX3_DROMD</name>
<dbReference type="GO" id="GO:0006357">
    <property type="term" value="P:regulation of transcription by RNA polymerase II"/>
    <property type="evidence" value="ECO:0007669"/>
    <property type="project" value="InterPro"/>
</dbReference>
<proteinExistence type="predicted"/>
<sequence>MPRPTSSCSDTSIPSPQIMEHFSGNVTLMGHDKFSIKNEDAANTDSDTITSEPSQDSNKSQEIKECTSLDSNSNTLQILSLAKTSMHTLKSDSYSDVTTQLMHLIHSIKGPL</sequence>
<dbReference type="PANTHER" id="PTHR15201:SF1">
    <property type="entry name" value="MEDIATOR OF RNA POLYMERASE II TRANSCRIPTION SUBUNIT 26"/>
    <property type="match status" value="1"/>
</dbReference>
<evidence type="ECO:0000313" key="3">
    <source>
        <dbReference type="Proteomes" id="UP001500889"/>
    </source>
</evidence>
<organism evidence="2 3">
    <name type="scientific">Drosophila madeirensis</name>
    <name type="common">Fruit fly</name>
    <dbReference type="NCBI Taxonomy" id="30013"/>
    <lineage>
        <taxon>Eukaryota</taxon>
        <taxon>Metazoa</taxon>
        <taxon>Ecdysozoa</taxon>
        <taxon>Arthropoda</taxon>
        <taxon>Hexapoda</taxon>
        <taxon>Insecta</taxon>
        <taxon>Pterygota</taxon>
        <taxon>Neoptera</taxon>
        <taxon>Endopterygota</taxon>
        <taxon>Diptera</taxon>
        <taxon>Brachycera</taxon>
        <taxon>Muscomorpha</taxon>
        <taxon>Ephydroidea</taxon>
        <taxon>Drosophilidae</taxon>
        <taxon>Drosophila</taxon>
        <taxon>Sophophora</taxon>
    </lineage>
</organism>
<evidence type="ECO:0000313" key="2">
    <source>
        <dbReference type="EMBL" id="BFG06687.1"/>
    </source>
</evidence>
<dbReference type="Proteomes" id="UP001500889">
    <property type="component" value="Chromosome dot"/>
</dbReference>
<reference evidence="2 3" key="1">
    <citation type="submission" date="2024-02" db="EMBL/GenBank/DDBJ databases">
        <title>A chromosome-level genome assembly of Drosophila madeirensis, a fruit fly species endemic to Madeira island.</title>
        <authorList>
            <person name="Tomihara K."/>
            <person name="Llopart A."/>
            <person name="Yamamoto D."/>
        </authorList>
    </citation>
    <scope>NUCLEOTIDE SEQUENCE [LARGE SCALE GENOMIC DNA]</scope>
    <source>
        <strain evidence="2 3">RF1</strain>
    </source>
</reference>
<evidence type="ECO:0000256" key="1">
    <source>
        <dbReference type="SAM" id="MobiDB-lite"/>
    </source>
</evidence>
<gene>
    <name evidence="2" type="ORF">DMAD_13642</name>
</gene>